<dbReference type="PRINTS" id="PR00081">
    <property type="entry name" value="GDHRDH"/>
</dbReference>
<dbReference type="SUPFAM" id="SSF51735">
    <property type="entry name" value="NAD(P)-binding Rossmann-fold domains"/>
    <property type="match status" value="1"/>
</dbReference>
<dbReference type="InterPro" id="IPR002347">
    <property type="entry name" value="SDR_fam"/>
</dbReference>
<dbReference type="OrthoDB" id="191979at2759"/>
<dbReference type="PANTHER" id="PTHR24320">
    <property type="entry name" value="RETINOL DEHYDROGENASE"/>
    <property type="match status" value="1"/>
</dbReference>
<evidence type="ECO:0000256" key="1">
    <source>
        <dbReference type="ARBA" id="ARBA00006484"/>
    </source>
</evidence>
<gene>
    <name evidence="5" type="ORF">CFO_g3220</name>
</gene>
<dbReference type="EC" id="1.-.-.-" evidence="5"/>
<dbReference type="AlphaFoldDB" id="A0A0F8B372"/>
<feature type="coiled-coil region" evidence="3">
    <location>
        <begin position="365"/>
        <end position="405"/>
    </location>
</feature>
<protein>
    <submittedName>
        <fullName evidence="5">Putative oxidoreductase C19A8.06</fullName>
        <ecNumber evidence="5">1.-.-.-</ecNumber>
    </submittedName>
</protein>
<dbReference type="Proteomes" id="UP000034841">
    <property type="component" value="Unassembled WGS sequence"/>
</dbReference>
<evidence type="ECO:0000313" key="6">
    <source>
        <dbReference type="Proteomes" id="UP000034841"/>
    </source>
</evidence>
<dbReference type="Pfam" id="PF00106">
    <property type="entry name" value="adh_short"/>
    <property type="match status" value="1"/>
</dbReference>
<keyword evidence="2 5" id="KW-0560">Oxidoreductase</keyword>
<organism evidence="5 6">
    <name type="scientific">Ceratocystis fimbriata f. sp. platani</name>
    <dbReference type="NCBI Taxonomy" id="88771"/>
    <lineage>
        <taxon>Eukaryota</taxon>
        <taxon>Fungi</taxon>
        <taxon>Dikarya</taxon>
        <taxon>Ascomycota</taxon>
        <taxon>Pezizomycotina</taxon>
        <taxon>Sordariomycetes</taxon>
        <taxon>Hypocreomycetidae</taxon>
        <taxon>Microascales</taxon>
        <taxon>Ceratocystidaceae</taxon>
        <taxon>Ceratocystis</taxon>
    </lineage>
</organism>
<dbReference type="EMBL" id="LBBL01000161">
    <property type="protein sequence ID" value="KKF94430.1"/>
    <property type="molecule type" value="Genomic_DNA"/>
</dbReference>
<dbReference type="InterPro" id="IPR036291">
    <property type="entry name" value="NAD(P)-bd_dom_sf"/>
</dbReference>
<evidence type="ECO:0000313" key="5">
    <source>
        <dbReference type="EMBL" id="KKF94430.1"/>
    </source>
</evidence>
<feature type="region of interest" description="Disordered" evidence="4">
    <location>
        <begin position="409"/>
        <end position="436"/>
    </location>
</feature>
<dbReference type="PANTHER" id="PTHR24320:SF285">
    <property type="entry name" value="RETINOL DEHYDROGENASE 14"/>
    <property type="match status" value="1"/>
</dbReference>
<evidence type="ECO:0000256" key="4">
    <source>
        <dbReference type="SAM" id="MobiDB-lite"/>
    </source>
</evidence>
<sequence length="436" mass="48914">MPIPFIFYVIENGVPPWLVENVWSIAKIAAAAATLVFIRLYIAGAKNTSERDMHGKVIMMTGGTSGIGAHTAYELAKRGAQLILLTQNSLGESYVADYVHDLRIRTKNDLIYAEKVDLASLHSVRQFATRWIDNTPPRRLDAILLCGAALTPPGNARRVTGDGLEESWQVNFLSNFHLLSILGPAIKVQPFDRDVRIIYTTCSSYIASPNLGDGPLMLTKKQWTPGSAYAKSKLAMMTFLSSFQKHLDAHKRPDGLPMNSRVIIVDPGFSRTPGTRRWLTRGSLWGLFLYLISYIVPWLLLKSPEEASQSILYACMDQSLGANMSGVPAGQVRLVKECMTVDYARRDIDDEEAAKKLWQESDKLIEKVEKEQALLRARQKKEDEQKEKEEEAKRKLEEIDGLVQAIKKGKKSEALKTKQRKKGKTVSFMDANDDKK</sequence>
<evidence type="ECO:0000256" key="3">
    <source>
        <dbReference type="SAM" id="Coils"/>
    </source>
</evidence>
<comment type="similarity">
    <text evidence="1">Belongs to the short-chain dehydrogenases/reductases (SDR) family.</text>
</comment>
<proteinExistence type="inferred from homology"/>
<comment type="caution">
    <text evidence="5">The sequence shown here is derived from an EMBL/GenBank/DDBJ whole genome shotgun (WGS) entry which is preliminary data.</text>
</comment>
<keyword evidence="6" id="KW-1185">Reference proteome</keyword>
<accession>A0A0F8B372</accession>
<name>A0A0F8B372_CERFI</name>
<dbReference type="GO" id="GO:0016491">
    <property type="term" value="F:oxidoreductase activity"/>
    <property type="evidence" value="ECO:0007669"/>
    <property type="project" value="UniProtKB-KW"/>
</dbReference>
<keyword evidence="3" id="KW-0175">Coiled coil</keyword>
<evidence type="ECO:0000256" key="2">
    <source>
        <dbReference type="ARBA" id="ARBA00023002"/>
    </source>
</evidence>
<reference evidence="5 6" key="1">
    <citation type="submission" date="2015-04" db="EMBL/GenBank/DDBJ databases">
        <title>Genome sequence of Ceratocystis platani, a major pathogen of plane trees.</title>
        <authorList>
            <person name="Belbahri L."/>
        </authorList>
    </citation>
    <scope>NUCLEOTIDE SEQUENCE [LARGE SCALE GENOMIC DNA]</scope>
    <source>
        <strain evidence="5 6">CFO</strain>
    </source>
</reference>
<dbReference type="Gene3D" id="3.40.50.720">
    <property type="entry name" value="NAD(P)-binding Rossmann-like Domain"/>
    <property type="match status" value="1"/>
</dbReference>